<evidence type="ECO:0000256" key="4">
    <source>
        <dbReference type="ARBA" id="ARBA00023125"/>
    </source>
</evidence>
<dbReference type="PROSITE" id="PS51032">
    <property type="entry name" value="AP2_ERF"/>
    <property type="match status" value="1"/>
</dbReference>
<dbReference type="GO" id="GO:0003700">
    <property type="term" value="F:DNA-binding transcription factor activity"/>
    <property type="evidence" value="ECO:0007669"/>
    <property type="project" value="InterPro"/>
</dbReference>
<gene>
    <name evidence="11" type="ORF">E3N88_36455</name>
</gene>
<accession>A0A5N6M3T5</accession>
<keyword evidence="5" id="KW-0804">Transcription</keyword>
<keyword evidence="12" id="KW-1185">Reference proteome</keyword>
<dbReference type="GO" id="GO:0009873">
    <property type="term" value="P:ethylene-activated signaling pathway"/>
    <property type="evidence" value="ECO:0007669"/>
    <property type="project" value="InterPro"/>
</dbReference>
<dbReference type="InterPro" id="IPR001878">
    <property type="entry name" value="Znf_CCHC"/>
</dbReference>
<dbReference type="SUPFAM" id="SSF54171">
    <property type="entry name" value="DNA-binding domain"/>
    <property type="match status" value="1"/>
</dbReference>
<dbReference type="EMBL" id="SZYD01000017">
    <property type="protein sequence ID" value="KAD3068575.1"/>
    <property type="molecule type" value="Genomic_DNA"/>
</dbReference>
<dbReference type="PANTHER" id="PTHR31190:SF287">
    <property type="entry name" value="DEVELOPMENT RELATED ERF PROTEIN"/>
    <property type="match status" value="1"/>
</dbReference>
<dbReference type="SMART" id="SM00380">
    <property type="entry name" value="AP2"/>
    <property type="match status" value="1"/>
</dbReference>
<keyword evidence="7" id="KW-0863">Zinc-finger</keyword>
<dbReference type="PANTHER" id="PTHR31190">
    <property type="entry name" value="DNA-BINDING DOMAIN"/>
    <property type="match status" value="1"/>
</dbReference>
<dbReference type="InterPro" id="IPR044808">
    <property type="entry name" value="ERF_plant"/>
</dbReference>
<name>A0A5N6M3T5_9ASTR</name>
<evidence type="ECO:0000256" key="6">
    <source>
        <dbReference type="ARBA" id="ARBA00023242"/>
    </source>
</evidence>
<dbReference type="InterPro" id="IPR036875">
    <property type="entry name" value="Znf_CCHC_sf"/>
</dbReference>
<feature type="region of interest" description="Disordered" evidence="8">
    <location>
        <begin position="176"/>
        <end position="207"/>
    </location>
</feature>
<keyword evidence="7" id="KW-0479">Metal-binding</keyword>
<dbReference type="Pfam" id="PF14223">
    <property type="entry name" value="Retrotran_gag_2"/>
    <property type="match status" value="1"/>
</dbReference>
<evidence type="ECO:0000256" key="5">
    <source>
        <dbReference type="ARBA" id="ARBA00023163"/>
    </source>
</evidence>
<feature type="domain" description="CCHC-type" evidence="9">
    <location>
        <begin position="209"/>
        <end position="225"/>
    </location>
</feature>
<evidence type="ECO:0000259" key="9">
    <source>
        <dbReference type="PROSITE" id="PS50158"/>
    </source>
</evidence>
<dbReference type="Gene3D" id="3.30.730.10">
    <property type="entry name" value="AP2/ERF domain"/>
    <property type="match status" value="1"/>
</dbReference>
<reference evidence="11 12" key="1">
    <citation type="submission" date="2019-05" db="EMBL/GenBank/DDBJ databases">
        <title>Mikania micrantha, genome provides insights into the molecular mechanism of rapid growth.</title>
        <authorList>
            <person name="Liu B."/>
        </authorList>
    </citation>
    <scope>NUCLEOTIDE SEQUENCE [LARGE SCALE GENOMIC DNA]</scope>
    <source>
        <strain evidence="11">NLD-2019</strain>
        <tissue evidence="11">Leaf</tissue>
    </source>
</reference>
<dbReference type="GO" id="GO:0003677">
    <property type="term" value="F:DNA binding"/>
    <property type="evidence" value="ECO:0007669"/>
    <property type="project" value="UniProtKB-KW"/>
</dbReference>
<dbReference type="InterPro" id="IPR054722">
    <property type="entry name" value="PolX-like_BBD"/>
</dbReference>
<evidence type="ECO:0000313" key="12">
    <source>
        <dbReference type="Proteomes" id="UP000326396"/>
    </source>
</evidence>
<dbReference type="PROSITE" id="PS50158">
    <property type="entry name" value="ZF_CCHC"/>
    <property type="match status" value="1"/>
</dbReference>
<evidence type="ECO:0008006" key="13">
    <source>
        <dbReference type="Google" id="ProtNLM"/>
    </source>
</evidence>
<evidence type="ECO:0000256" key="1">
    <source>
        <dbReference type="ARBA" id="ARBA00004123"/>
    </source>
</evidence>
<sequence>MQMDALLCQKDLDMVLNEKPEKMEKAAEALWDAKDKKAKGIITLSLTRNVAFNIMSETTARGMMVALSNMYEKPSAANKVFLMRELFSMRMREGSSVTEHINNLNSILSRLSSVGMKFDDETKAVLLLSSLPDSWSGTVTVVTNSVGTDGLTFEKIRDLVLGEDVRRRGAKAGSSSEMFYVGRGRENSRDSRSSKGRGRSSSKARPSVRCWECNEKGHYRGTCPNKNSGGGSKNSGGLNTAEVSYSDDDALILCSESSVESWVMDSGASFHATHSNDGMRNVKEGDFGKVRLGNGEVLDVTGMGDLDLVTTLGSSFFLPSIHTASSAQQFSNYSKGSSEEVKYRGVRRRPWGKYAAEIRDTNRNGTRVWLGTFATAEEAARAYDRAAYEMRGHMAVLNFPDEYPPTFSAAAYNASTMAASRSGTEGSSSSSSSHVHGREVFEIEYYDDKLLEELLDYDNKKNRK</sequence>
<dbReference type="Proteomes" id="UP000326396">
    <property type="component" value="Linkage Group LG7"/>
</dbReference>
<dbReference type="PRINTS" id="PR00367">
    <property type="entry name" value="ETHRSPELEMNT"/>
</dbReference>
<dbReference type="Pfam" id="PF00847">
    <property type="entry name" value="AP2"/>
    <property type="match status" value="1"/>
</dbReference>
<organism evidence="11 12">
    <name type="scientific">Mikania micrantha</name>
    <name type="common">bitter vine</name>
    <dbReference type="NCBI Taxonomy" id="192012"/>
    <lineage>
        <taxon>Eukaryota</taxon>
        <taxon>Viridiplantae</taxon>
        <taxon>Streptophyta</taxon>
        <taxon>Embryophyta</taxon>
        <taxon>Tracheophyta</taxon>
        <taxon>Spermatophyta</taxon>
        <taxon>Magnoliopsida</taxon>
        <taxon>eudicotyledons</taxon>
        <taxon>Gunneridae</taxon>
        <taxon>Pentapetalae</taxon>
        <taxon>asterids</taxon>
        <taxon>campanulids</taxon>
        <taxon>Asterales</taxon>
        <taxon>Asteraceae</taxon>
        <taxon>Asteroideae</taxon>
        <taxon>Heliantheae alliance</taxon>
        <taxon>Eupatorieae</taxon>
        <taxon>Mikania</taxon>
    </lineage>
</organism>
<dbReference type="CDD" id="cd00018">
    <property type="entry name" value="AP2"/>
    <property type="match status" value="1"/>
</dbReference>
<dbReference type="AlphaFoldDB" id="A0A5N6M3T5"/>
<dbReference type="InterPro" id="IPR001471">
    <property type="entry name" value="AP2/ERF_dom"/>
</dbReference>
<proteinExistence type="predicted"/>
<protein>
    <recommendedName>
        <fullName evidence="13">AP2/ERF domain-containing protein</fullName>
    </recommendedName>
</protein>
<dbReference type="GO" id="GO:0008270">
    <property type="term" value="F:zinc ion binding"/>
    <property type="evidence" value="ECO:0007669"/>
    <property type="project" value="UniProtKB-KW"/>
</dbReference>
<dbReference type="GO" id="GO:0006952">
    <property type="term" value="P:defense response"/>
    <property type="evidence" value="ECO:0007669"/>
    <property type="project" value="UniProtKB-KW"/>
</dbReference>
<feature type="compositionally biased region" description="Basic and acidic residues" evidence="8">
    <location>
        <begin position="183"/>
        <end position="193"/>
    </location>
</feature>
<comment type="caution">
    <text evidence="11">The sequence shown here is derived from an EMBL/GenBank/DDBJ whole genome shotgun (WGS) entry which is preliminary data.</text>
</comment>
<dbReference type="InterPro" id="IPR016177">
    <property type="entry name" value="DNA-bd_dom_sf"/>
</dbReference>
<evidence type="ECO:0000256" key="8">
    <source>
        <dbReference type="SAM" id="MobiDB-lite"/>
    </source>
</evidence>
<dbReference type="Pfam" id="PF22936">
    <property type="entry name" value="Pol_BBD"/>
    <property type="match status" value="1"/>
</dbReference>
<keyword evidence="3" id="KW-0805">Transcription regulation</keyword>
<feature type="domain" description="AP2/ERF" evidence="10">
    <location>
        <begin position="342"/>
        <end position="400"/>
    </location>
</feature>
<dbReference type="GO" id="GO:0005634">
    <property type="term" value="C:nucleus"/>
    <property type="evidence" value="ECO:0007669"/>
    <property type="project" value="UniProtKB-SubCell"/>
</dbReference>
<keyword evidence="2" id="KW-0611">Plant defense</keyword>
<keyword evidence="7" id="KW-0862">Zinc</keyword>
<dbReference type="FunFam" id="3.30.730.10:FF:000001">
    <property type="entry name" value="Ethylene-responsive transcription factor 2"/>
    <property type="match status" value="1"/>
</dbReference>
<evidence type="ECO:0000256" key="3">
    <source>
        <dbReference type="ARBA" id="ARBA00023015"/>
    </source>
</evidence>
<dbReference type="OrthoDB" id="418757at2759"/>
<dbReference type="SUPFAM" id="SSF57756">
    <property type="entry name" value="Retrovirus zinc finger-like domains"/>
    <property type="match status" value="1"/>
</dbReference>
<keyword evidence="4" id="KW-0238">DNA-binding</keyword>
<keyword evidence="6" id="KW-0539">Nucleus</keyword>
<dbReference type="InterPro" id="IPR036955">
    <property type="entry name" value="AP2/ERF_dom_sf"/>
</dbReference>
<evidence type="ECO:0000313" key="11">
    <source>
        <dbReference type="EMBL" id="KAD3068575.1"/>
    </source>
</evidence>
<evidence type="ECO:0000259" key="10">
    <source>
        <dbReference type="PROSITE" id="PS51032"/>
    </source>
</evidence>
<comment type="subcellular location">
    <subcellularLocation>
        <location evidence="1">Nucleus</location>
    </subcellularLocation>
</comment>
<evidence type="ECO:0000256" key="2">
    <source>
        <dbReference type="ARBA" id="ARBA00022821"/>
    </source>
</evidence>
<evidence type="ECO:0000256" key="7">
    <source>
        <dbReference type="PROSITE-ProRule" id="PRU00047"/>
    </source>
</evidence>